<dbReference type="Proteomes" id="UP000319908">
    <property type="component" value="Unassembled WGS sequence"/>
</dbReference>
<protein>
    <submittedName>
        <fullName evidence="1">Uncharacterized protein</fullName>
    </submittedName>
</protein>
<dbReference type="EMBL" id="SJPU01000002">
    <property type="protein sequence ID" value="TWU15808.1"/>
    <property type="molecule type" value="Genomic_DNA"/>
</dbReference>
<organism evidence="1 2">
    <name type="scientific">Allorhodopirellula heiligendammensis</name>
    <dbReference type="NCBI Taxonomy" id="2714739"/>
    <lineage>
        <taxon>Bacteria</taxon>
        <taxon>Pseudomonadati</taxon>
        <taxon>Planctomycetota</taxon>
        <taxon>Planctomycetia</taxon>
        <taxon>Pirellulales</taxon>
        <taxon>Pirellulaceae</taxon>
        <taxon>Allorhodopirellula</taxon>
    </lineage>
</organism>
<comment type="caution">
    <text evidence="1">The sequence shown here is derived from an EMBL/GenBank/DDBJ whole genome shotgun (WGS) entry which is preliminary data.</text>
</comment>
<gene>
    <name evidence="1" type="ORF">Poly21_30100</name>
</gene>
<sequence length="60" mass="6624">MLVRTSIVGQRLRRVFADTSLSDDAGNYADFVYQLSNGITIRLPSVDDAGFIDAAKQFID</sequence>
<accession>A0A5C6BUT3</accession>
<evidence type="ECO:0000313" key="2">
    <source>
        <dbReference type="Proteomes" id="UP000319908"/>
    </source>
</evidence>
<keyword evidence="2" id="KW-1185">Reference proteome</keyword>
<proteinExistence type="predicted"/>
<dbReference type="AlphaFoldDB" id="A0A5C6BUT3"/>
<reference evidence="1 2" key="1">
    <citation type="journal article" date="2020" name="Antonie Van Leeuwenhoek">
        <title>Rhodopirellula heiligendammensis sp. nov., Rhodopirellula pilleata sp. nov., and Rhodopirellula solitaria sp. nov. isolated from natural or artificial marine surfaces in Northern Germany and California, USA, and emended description of the genus Rhodopirellula.</title>
        <authorList>
            <person name="Kallscheuer N."/>
            <person name="Wiegand S."/>
            <person name="Jogler M."/>
            <person name="Boedeker C."/>
            <person name="Peeters S.H."/>
            <person name="Rast P."/>
            <person name="Heuer A."/>
            <person name="Jetten M.S.M."/>
            <person name="Rohde M."/>
            <person name="Jogler C."/>
        </authorList>
    </citation>
    <scope>NUCLEOTIDE SEQUENCE [LARGE SCALE GENOMIC DNA]</scope>
    <source>
        <strain evidence="1 2">Poly21</strain>
    </source>
</reference>
<evidence type="ECO:0000313" key="1">
    <source>
        <dbReference type="EMBL" id="TWU15808.1"/>
    </source>
</evidence>
<name>A0A5C6BUT3_9BACT</name>